<evidence type="ECO:0000256" key="6">
    <source>
        <dbReference type="ARBA" id="ARBA00022984"/>
    </source>
</evidence>
<dbReference type="GO" id="GO:0008360">
    <property type="term" value="P:regulation of cell shape"/>
    <property type="evidence" value="ECO:0007669"/>
    <property type="project" value="UniProtKB-KW"/>
</dbReference>
<evidence type="ECO:0000256" key="1">
    <source>
        <dbReference type="ARBA" id="ARBA00004141"/>
    </source>
</evidence>
<evidence type="ECO:0000256" key="8">
    <source>
        <dbReference type="ARBA" id="ARBA00023136"/>
    </source>
</evidence>
<keyword evidence="7 17" id="KW-1133">Transmembrane helix</keyword>
<evidence type="ECO:0000256" key="16">
    <source>
        <dbReference type="ARBA" id="ARBA00049966"/>
    </source>
</evidence>
<evidence type="ECO:0000256" key="7">
    <source>
        <dbReference type="ARBA" id="ARBA00022989"/>
    </source>
</evidence>
<evidence type="ECO:0000256" key="17">
    <source>
        <dbReference type="SAM" id="Phobius"/>
    </source>
</evidence>
<keyword evidence="5" id="KW-0133">Cell shape</keyword>
<evidence type="ECO:0000256" key="15">
    <source>
        <dbReference type="ARBA" id="ARBA00049902"/>
    </source>
</evidence>
<evidence type="ECO:0000256" key="9">
    <source>
        <dbReference type="ARBA" id="ARBA00032370"/>
    </source>
</evidence>
<dbReference type="PANTHER" id="PTHR30474:SF2">
    <property type="entry name" value="PEPTIDOGLYCAN GLYCOSYLTRANSFERASE FTSW-RELATED"/>
    <property type="match status" value="1"/>
</dbReference>
<evidence type="ECO:0000256" key="2">
    <source>
        <dbReference type="ARBA" id="ARBA00022676"/>
    </source>
</evidence>
<dbReference type="PROSITE" id="PS00428">
    <property type="entry name" value="FTSW_RODA_SPOVE"/>
    <property type="match status" value="1"/>
</dbReference>
<evidence type="ECO:0000256" key="12">
    <source>
        <dbReference type="ARBA" id="ARBA00041185"/>
    </source>
</evidence>
<gene>
    <name evidence="18" type="ORF">FD17_GL001991</name>
</gene>
<dbReference type="AlphaFoldDB" id="A0A0R1LBB4"/>
<accession>A0A0R1LBB4</accession>
<dbReference type="GO" id="GO:0051301">
    <property type="term" value="P:cell division"/>
    <property type="evidence" value="ECO:0007669"/>
    <property type="project" value="InterPro"/>
</dbReference>
<dbReference type="GO" id="GO:0009252">
    <property type="term" value="P:peptidoglycan biosynthetic process"/>
    <property type="evidence" value="ECO:0007669"/>
    <property type="project" value="UniProtKB-KW"/>
</dbReference>
<dbReference type="EC" id="2.4.99.28" evidence="14"/>
<feature type="transmembrane region" description="Helical" evidence="17">
    <location>
        <begin position="18"/>
        <end position="39"/>
    </location>
</feature>
<organism evidence="18 19">
    <name type="scientific">Lentilactobacillus sunkii DSM 19904</name>
    <dbReference type="NCBI Taxonomy" id="1423808"/>
    <lineage>
        <taxon>Bacteria</taxon>
        <taxon>Bacillati</taxon>
        <taxon>Bacillota</taxon>
        <taxon>Bacilli</taxon>
        <taxon>Lactobacillales</taxon>
        <taxon>Lactobacillaceae</taxon>
        <taxon>Lentilactobacillus</taxon>
    </lineage>
</organism>
<keyword evidence="2" id="KW-0328">Glycosyltransferase</keyword>
<comment type="caution">
    <text evidence="18">The sequence shown here is derived from an EMBL/GenBank/DDBJ whole genome shotgun (WGS) entry which is preliminary data.</text>
</comment>
<dbReference type="GO" id="GO:0015648">
    <property type="term" value="F:lipid-linked peptidoglycan transporter activity"/>
    <property type="evidence" value="ECO:0007669"/>
    <property type="project" value="TreeGrafter"/>
</dbReference>
<dbReference type="Pfam" id="PF01098">
    <property type="entry name" value="FTSW_RODA_SPOVE"/>
    <property type="match status" value="1"/>
</dbReference>
<evidence type="ECO:0000256" key="11">
    <source>
        <dbReference type="ARBA" id="ARBA00038053"/>
    </source>
</evidence>
<dbReference type="GO" id="GO:0005886">
    <property type="term" value="C:plasma membrane"/>
    <property type="evidence" value="ECO:0007669"/>
    <property type="project" value="TreeGrafter"/>
</dbReference>
<comment type="similarity">
    <text evidence="11">Belongs to the SEDS family. FtsW subfamily.</text>
</comment>
<protein>
    <recommendedName>
        <fullName evidence="12">Probable peptidoglycan glycosyltransferase FtsW</fullName>
        <ecNumber evidence="14">2.4.99.28</ecNumber>
    </recommendedName>
    <alternativeName>
        <fullName evidence="13">Cell division protein FtsW</fullName>
    </alternativeName>
    <alternativeName>
        <fullName evidence="10">Cell wall polymerase</fullName>
    </alternativeName>
    <alternativeName>
        <fullName evidence="9">Peptidoglycan polymerase</fullName>
    </alternativeName>
</protein>
<keyword evidence="4 17" id="KW-0812">Transmembrane</keyword>
<evidence type="ECO:0000256" key="13">
    <source>
        <dbReference type="ARBA" id="ARBA00041418"/>
    </source>
</evidence>
<comment type="subcellular location">
    <subcellularLocation>
        <location evidence="1">Membrane</location>
        <topology evidence="1">Multi-pass membrane protein</topology>
    </subcellularLocation>
</comment>
<feature type="transmembrane region" description="Helical" evidence="17">
    <location>
        <begin position="202"/>
        <end position="223"/>
    </location>
</feature>
<proteinExistence type="inferred from homology"/>
<evidence type="ECO:0000256" key="4">
    <source>
        <dbReference type="ARBA" id="ARBA00022692"/>
    </source>
</evidence>
<dbReference type="GO" id="GO:0032153">
    <property type="term" value="C:cell division site"/>
    <property type="evidence" value="ECO:0007669"/>
    <property type="project" value="TreeGrafter"/>
</dbReference>
<evidence type="ECO:0000313" key="18">
    <source>
        <dbReference type="EMBL" id="KRK89031.1"/>
    </source>
</evidence>
<dbReference type="PANTHER" id="PTHR30474">
    <property type="entry name" value="CELL CYCLE PROTEIN"/>
    <property type="match status" value="1"/>
</dbReference>
<dbReference type="Proteomes" id="UP000051581">
    <property type="component" value="Unassembled WGS sequence"/>
</dbReference>
<evidence type="ECO:0000256" key="14">
    <source>
        <dbReference type="ARBA" id="ARBA00044770"/>
    </source>
</evidence>
<dbReference type="EMBL" id="AZEA01000004">
    <property type="protein sequence ID" value="KRK89031.1"/>
    <property type="molecule type" value="Genomic_DNA"/>
</dbReference>
<feature type="transmembrane region" description="Helical" evidence="17">
    <location>
        <begin position="51"/>
        <end position="72"/>
    </location>
</feature>
<dbReference type="InterPro" id="IPR018365">
    <property type="entry name" value="Cell_cycle_FtsW-rel_CS"/>
</dbReference>
<keyword evidence="3" id="KW-0808">Transferase</keyword>
<feature type="transmembrane region" description="Helical" evidence="17">
    <location>
        <begin position="297"/>
        <end position="318"/>
    </location>
</feature>
<comment type="function">
    <text evidence="16">Peptidoglycan polymerase that is essential for cell division.</text>
</comment>
<feature type="transmembrane region" description="Helical" evidence="17">
    <location>
        <begin position="84"/>
        <end position="102"/>
    </location>
</feature>
<evidence type="ECO:0000256" key="5">
    <source>
        <dbReference type="ARBA" id="ARBA00022960"/>
    </source>
</evidence>
<reference evidence="18 19" key="1">
    <citation type="journal article" date="2015" name="Genome Announc.">
        <title>Expanding the biotechnology potential of lactobacilli through comparative genomics of 213 strains and associated genera.</title>
        <authorList>
            <person name="Sun Z."/>
            <person name="Harris H.M."/>
            <person name="McCann A."/>
            <person name="Guo C."/>
            <person name="Argimon S."/>
            <person name="Zhang W."/>
            <person name="Yang X."/>
            <person name="Jeffery I.B."/>
            <person name="Cooney J.C."/>
            <person name="Kagawa T.F."/>
            <person name="Liu W."/>
            <person name="Song Y."/>
            <person name="Salvetti E."/>
            <person name="Wrobel A."/>
            <person name="Rasinkangas P."/>
            <person name="Parkhill J."/>
            <person name="Rea M.C."/>
            <person name="O'Sullivan O."/>
            <person name="Ritari J."/>
            <person name="Douillard F.P."/>
            <person name="Paul Ross R."/>
            <person name="Yang R."/>
            <person name="Briner A.E."/>
            <person name="Felis G.E."/>
            <person name="de Vos W.M."/>
            <person name="Barrangou R."/>
            <person name="Klaenhammer T.R."/>
            <person name="Caufield P.W."/>
            <person name="Cui Y."/>
            <person name="Zhang H."/>
            <person name="O'Toole P.W."/>
        </authorList>
    </citation>
    <scope>NUCLEOTIDE SEQUENCE [LARGE SCALE GENOMIC DNA]</scope>
    <source>
        <strain evidence="18 19">DSM 19904</strain>
    </source>
</reference>
<dbReference type="GO" id="GO:0008955">
    <property type="term" value="F:peptidoglycan glycosyltransferase activity"/>
    <property type="evidence" value="ECO:0007669"/>
    <property type="project" value="UniProtKB-EC"/>
</dbReference>
<feature type="transmembrane region" description="Helical" evidence="17">
    <location>
        <begin position="330"/>
        <end position="357"/>
    </location>
</feature>
<keyword evidence="19" id="KW-1185">Reference proteome</keyword>
<keyword evidence="6" id="KW-0573">Peptidoglycan synthesis</keyword>
<dbReference type="InterPro" id="IPR001182">
    <property type="entry name" value="FtsW/RodA"/>
</dbReference>
<feature type="transmembrane region" description="Helical" evidence="17">
    <location>
        <begin position="363"/>
        <end position="385"/>
    </location>
</feature>
<evidence type="ECO:0000256" key="3">
    <source>
        <dbReference type="ARBA" id="ARBA00022679"/>
    </source>
</evidence>
<dbReference type="PATRIC" id="fig|1423808.3.peg.2017"/>
<sequence>MESGVGPMGKERLKNLDYVIFIPYIIMSIVGVVMVYSASANIAIQNGGNPLSYLIKQLIFVVLSVGIVFFMMRMNIKYLRIQGFLKILLALFVVVLVCLLAFGKTINGAAGWIHLGPVNIQPAEFVKFFLIIWLADAIDRGQPEITLSVRNWWDQMKRPLFWTVVLIALILKQPDSGGAAINLAIAFILFNCSGFSWKHALSIIYGCAAGAVLIFEMVLVPMAKSDSFSHSYQLQRIVAFTNPFGHAQGTGQQVVNSYYAISNGGLFGVGLGNSVQKTGYLPEPNTDFIMSILTEELGAIAAFIVLALLTIIILRTVQIGVRSNDTYQSLICYGVATYMSIQTFFNMGGVLGVLPITGVTFPFISYGGSSILTLSLCLGLVLNISSSQRIQRRAMKVARK</sequence>
<name>A0A0R1LBB4_9LACO</name>
<evidence type="ECO:0000313" key="19">
    <source>
        <dbReference type="Proteomes" id="UP000051581"/>
    </source>
</evidence>
<comment type="catalytic activity">
    <reaction evidence="15">
        <text>[GlcNAc-(1-&gt;4)-Mur2Ac(oyl-L-Ala-gamma-D-Glu-L-Lys-D-Ala-D-Ala)](n)-di-trans,octa-cis-undecaprenyl diphosphate + beta-D-GlcNAc-(1-&gt;4)-Mur2Ac(oyl-L-Ala-gamma-D-Glu-L-Lys-D-Ala-D-Ala)-di-trans,octa-cis-undecaprenyl diphosphate = [GlcNAc-(1-&gt;4)-Mur2Ac(oyl-L-Ala-gamma-D-Glu-L-Lys-D-Ala-D-Ala)](n+1)-di-trans,octa-cis-undecaprenyl diphosphate + di-trans,octa-cis-undecaprenyl diphosphate + H(+)</text>
        <dbReference type="Rhea" id="RHEA:23708"/>
        <dbReference type="Rhea" id="RHEA-COMP:9602"/>
        <dbReference type="Rhea" id="RHEA-COMP:9603"/>
        <dbReference type="ChEBI" id="CHEBI:15378"/>
        <dbReference type="ChEBI" id="CHEBI:58405"/>
        <dbReference type="ChEBI" id="CHEBI:60033"/>
        <dbReference type="ChEBI" id="CHEBI:78435"/>
        <dbReference type="EC" id="2.4.99.28"/>
    </reaction>
</comment>
<keyword evidence="8 17" id="KW-0472">Membrane</keyword>
<evidence type="ECO:0000256" key="10">
    <source>
        <dbReference type="ARBA" id="ARBA00033270"/>
    </source>
</evidence>